<accession>A0AAD5SPB2</accession>
<dbReference type="Pfam" id="PF10356">
    <property type="entry name" value="RRG7"/>
    <property type="match status" value="1"/>
</dbReference>
<dbReference type="GO" id="GO:0003676">
    <property type="term" value="F:nucleic acid binding"/>
    <property type="evidence" value="ECO:0007669"/>
    <property type="project" value="InterPro"/>
</dbReference>
<keyword evidence="4" id="KW-1185">Reference proteome</keyword>
<dbReference type="PANTHER" id="PTHR28133">
    <property type="entry name" value="REQUIRED FOR RESPIRATORY GROWTH PROTEIN 7, MITOCHONDRIAL"/>
    <property type="match status" value="1"/>
</dbReference>
<gene>
    <name evidence="3" type="ORF">HK100_009897</name>
</gene>
<evidence type="ECO:0000313" key="3">
    <source>
        <dbReference type="EMBL" id="KAJ3081384.1"/>
    </source>
</evidence>
<dbReference type="GO" id="GO:0005739">
    <property type="term" value="C:mitochondrion"/>
    <property type="evidence" value="ECO:0007669"/>
    <property type="project" value="UniProtKB-SubCell"/>
</dbReference>
<name>A0AAD5SPB2_9FUNG</name>
<dbReference type="Proteomes" id="UP001211907">
    <property type="component" value="Unassembled WGS sequence"/>
</dbReference>
<reference evidence="3" key="1">
    <citation type="submission" date="2020-05" db="EMBL/GenBank/DDBJ databases">
        <title>Phylogenomic resolution of chytrid fungi.</title>
        <authorList>
            <person name="Stajich J.E."/>
            <person name="Amses K."/>
            <person name="Simmons R."/>
            <person name="Seto K."/>
            <person name="Myers J."/>
            <person name="Bonds A."/>
            <person name="Quandt C.A."/>
            <person name="Barry K."/>
            <person name="Liu P."/>
            <person name="Grigoriev I."/>
            <person name="Longcore J.E."/>
            <person name="James T.Y."/>
        </authorList>
    </citation>
    <scope>NUCLEOTIDE SEQUENCE</scope>
    <source>
        <strain evidence="3">JEL0513</strain>
    </source>
</reference>
<keyword evidence="2" id="KW-0496">Mitochondrion</keyword>
<evidence type="ECO:0000256" key="2">
    <source>
        <dbReference type="ARBA" id="ARBA00023128"/>
    </source>
</evidence>
<dbReference type="AlphaFoldDB" id="A0AAD5SPB2"/>
<evidence type="ECO:0000256" key="1">
    <source>
        <dbReference type="ARBA" id="ARBA00004173"/>
    </source>
</evidence>
<dbReference type="InterPro" id="IPR011856">
    <property type="entry name" value="tRNA_endonuc-like_dom_sf"/>
</dbReference>
<comment type="caution">
    <text evidence="3">The sequence shown here is derived from an EMBL/GenBank/DDBJ whole genome shotgun (WGS) entry which is preliminary data.</text>
</comment>
<dbReference type="InterPro" id="IPR018828">
    <property type="entry name" value="RRG7"/>
</dbReference>
<dbReference type="EMBL" id="JADGJH010005251">
    <property type="protein sequence ID" value="KAJ3081384.1"/>
    <property type="molecule type" value="Genomic_DNA"/>
</dbReference>
<evidence type="ECO:0000313" key="4">
    <source>
        <dbReference type="Proteomes" id="UP001211907"/>
    </source>
</evidence>
<dbReference type="PANTHER" id="PTHR28133:SF1">
    <property type="entry name" value="REQUIRED FOR RESPIRATORY GROWTH PROTEIN 7, MITOCHONDRIAL"/>
    <property type="match status" value="1"/>
</dbReference>
<dbReference type="Gene3D" id="3.40.1350.10">
    <property type="match status" value="1"/>
</dbReference>
<comment type="subcellular location">
    <subcellularLocation>
        <location evidence="1">Mitochondrion</location>
    </subcellularLocation>
</comment>
<protein>
    <submittedName>
        <fullName evidence="3">Uncharacterized protein</fullName>
    </submittedName>
</protein>
<sequence length="165" mass="17869">MNNTTIGRVFELRTAAVLATIGFRSISVFGRAGDNGIDIRARLLLPKTTELAKPTVEQNKHAHAHQSIAVVAQCKHSRVTPANVREMEGVVAAMETNKQTVPENNTKSSVLCVIASHSGFSPGAFARVRTSRFPMLLVHLLPDDSHSLVLNHAALLRWRGLSAAT</sequence>
<organism evidence="3 4">
    <name type="scientific">Physocladia obscura</name>
    <dbReference type="NCBI Taxonomy" id="109957"/>
    <lineage>
        <taxon>Eukaryota</taxon>
        <taxon>Fungi</taxon>
        <taxon>Fungi incertae sedis</taxon>
        <taxon>Chytridiomycota</taxon>
        <taxon>Chytridiomycota incertae sedis</taxon>
        <taxon>Chytridiomycetes</taxon>
        <taxon>Chytridiales</taxon>
        <taxon>Chytriomycetaceae</taxon>
        <taxon>Physocladia</taxon>
    </lineage>
</organism>
<feature type="non-terminal residue" evidence="3">
    <location>
        <position position="165"/>
    </location>
</feature>
<proteinExistence type="predicted"/>